<comment type="pathway">
    <text evidence="5">Amino-acid biosynthesis; L-arginine biosynthesis; N(2)-acetyl-L-ornithine from L-glutamate: step 4/4.</text>
</comment>
<dbReference type="GO" id="GO:0006526">
    <property type="term" value="P:L-arginine biosynthetic process"/>
    <property type="evidence" value="ECO:0007669"/>
    <property type="project" value="UniProtKB-UniRule"/>
</dbReference>
<dbReference type="EMBL" id="LQMQ01000041">
    <property type="protein sequence ID" value="KUO40456.1"/>
    <property type="molecule type" value="Genomic_DNA"/>
</dbReference>
<comment type="catalytic activity">
    <reaction evidence="5">
        <text>N(2)-acetyl-L-ornithine + 2-oxoglutarate = N-acetyl-L-glutamate 5-semialdehyde + L-glutamate</text>
        <dbReference type="Rhea" id="RHEA:18049"/>
        <dbReference type="ChEBI" id="CHEBI:16810"/>
        <dbReference type="ChEBI" id="CHEBI:29123"/>
        <dbReference type="ChEBI" id="CHEBI:29985"/>
        <dbReference type="ChEBI" id="CHEBI:57805"/>
        <dbReference type="EC" id="2.6.1.11"/>
    </reaction>
</comment>
<name>A0A147JVA6_HADYE</name>
<feature type="modified residue" description="N6-(pyridoxal phosphate)lysine" evidence="5">
    <location>
        <position position="246"/>
    </location>
</feature>
<dbReference type="NCBIfam" id="NF002325">
    <property type="entry name" value="PRK01278.1"/>
    <property type="match status" value="1"/>
</dbReference>
<dbReference type="EC" id="2.6.1.11" evidence="5"/>
<dbReference type="InterPro" id="IPR015422">
    <property type="entry name" value="PyrdxlP-dep_Trfase_small"/>
</dbReference>
<feature type="binding site" evidence="5">
    <location>
        <position position="131"/>
    </location>
    <ligand>
        <name>pyridoxal 5'-phosphate</name>
        <dbReference type="ChEBI" id="CHEBI:597326"/>
    </ligand>
</feature>
<evidence type="ECO:0000313" key="6">
    <source>
        <dbReference type="EMBL" id="KUO40456.1"/>
    </source>
</evidence>
<dbReference type="UniPathway" id="UPA00068">
    <property type="reaction ID" value="UER00109"/>
</dbReference>
<dbReference type="AlphaFoldDB" id="A0A147JVA6"/>
<feature type="binding site" evidence="5">
    <location>
        <begin position="217"/>
        <end position="220"/>
    </location>
    <ligand>
        <name>pyridoxal 5'-phosphate</name>
        <dbReference type="ChEBI" id="CHEBI:597326"/>
    </ligand>
</feature>
<dbReference type="PANTHER" id="PTHR11986">
    <property type="entry name" value="AMINOTRANSFERASE CLASS III"/>
    <property type="match status" value="1"/>
</dbReference>
<comment type="subcellular location">
    <subcellularLocation>
        <location evidence="5">Cytoplasm</location>
    </subcellularLocation>
</comment>
<keyword evidence="1 5" id="KW-0032">Aminotransferase</keyword>
<proteinExistence type="inferred from homology"/>
<comment type="cofactor">
    <cofactor evidence="5">
        <name>pyridoxal 5'-phosphate</name>
        <dbReference type="ChEBI" id="CHEBI:597326"/>
    </cofactor>
    <text evidence="5">Binds 1 pyridoxal phosphate per subunit.</text>
</comment>
<comment type="subunit">
    <text evidence="5">Homodimer.</text>
</comment>
<dbReference type="STRING" id="1776334.APZ16_00020"/>
<dbReference type="InterPro" id="IPR015421">
    <property type="entry name" value="PyrdxlP-dep_Trfase_major"/>
</dbReference>
<keyword evidence="3 5" id="KW-0808">Transferase</keyword>
<feature type="binding site" evidence="5">
    <location>
        <position position="275"/>
    </location>
    <ligand>
        <name>pyridoxal 5'-phosphate</name>
        <dbReference type="ChEBI" id="CHEBI:597326"/>
    </ligand>
</feature>
<dbReference type="InterPro" id="IPR050103">
    <property type="entry name" value="Class-III_PLP-dep_AT"/>
</dbReference>
<keyword evidence="2 5" id="KW-0028">Amino-acid biosynthesis</keyword>
<dbReference type="GO" id="GO:0042802">
    <property type="term" value="F:identical protein binding"/>
    <property type="evidence" value="ECO:0007669"/>
    <property type="project" value="TreeGrafter"/>
</dbReference>
<dbReference type="Pfam" id="PF00202">
    <property type="entry name" value="Aminotran_3"/>
    <property type="match status" value="1"/>
</dbReference>
<dbReference type="NCBIfam" id="TIGR00707">
    <property type="entry name" value="argD"/>
    <property type="match status" value="1"/>
</dbReference>
<dbReference type="GO" id="GO:0030170">
    <property type="term" value="F:pyridoxal phosphate binding"/>
    <property type="evidence" value="ECO:0007669"/>
    <property type="project" value="InterPro"/>
</dbReference>
<comment type="caution">
    <text evidence="6">The sequence shown here is derived from an EMBL/GenBank/DDBJ whole genome shotgun (WGS) entry which is preliminary data.</text>
</comment>
<dbReference type="GO" id="GO:0005737">
    <property type="term" value="C:cytoplasm"/>
    <property type="evidence" value="ECO:0007669"/>
    <property type="project" value="UniProtKB-SubCell"/>
</dbReference>
<gene>
    <name evidence="5" type="primary">argD</name>
    <name evidence="6" type="ORF">APZ16_00020</name>
</gene>
<dbReference type="GO" id="GO:0003992">
    <property type="term" value="F:N2-acetyl-L-ornithine:2-oxoglutarate 5-aminotransferase activity"/>
    <property type="evidence" value="ECO:0007669"/>
    <property type="project" value="UniProtKB-UniRule"/>
</dbReference>
<sequence length="394" mass="43328">MDTIKLTERYIAHTYKRQPITIVKGRGMFLWDSTGRRYLDFVAGVAVCSLGHCHPDVVRAITTQAKKLMHVSNLYHIQPQAELAALLAKIAPSPVDKFFFCNSGAEAVEAALKLAVKHTKKKRIIAMQGSFHGRTTLAVGATWKPSYREPFQALIPDVFDFVPFNDLAAAERAIGDQTAAIIVEPVQGEGGVNVPSRDYLPGLRKICDENGLLLICDEVQTGLGRTGKWFACEHWRVTPDEITMAKALGGGFPIGCLGAKPEIMDSFSPGDHASTFGGNPLACAAAIASLKTMQRLRLPQRAAKLGRYFLRRLEELAEKHDCIKEARGIGLILGLEMSEKSIAESVVAKARERGYLINCTADKVLRFVPPLIVERKHIDSLISELDRIIAEVKK</sequence>
<keyword evidence="5" id="KW-0055">Arginine biosynthesis</keyword>
<feature type="binding site" evidence="5">
    <location>
        <begin position="104"/>
        <end position="105"/>
    </location>
    <ligand>
        <name>pyridoxal 5'-phosphate</name>
        <dbReference type="ChEBI" id="CHEBI:597326"/>
    </ligand>
</feature>
<dbReference type="CDD" id="cd00610">
    <property type="entry name" value="OAT_like"/>
    <property type="match status" value="1"/>
</dbReference>
<evidence type="ECO:0000256" key="2">
    <source>
        <dbReference type="ARBA" id="ARBA00022605"/>
    </source>
</evidence>
<dbReference type="Proteomes" id="UP000074294">
    <property type="component" value="Unassembled WGS sequence"/>
</dbReference>
<evidence type="ECO:0000256" key="1">
    <source>
        <dbReference type="ARBA" id="ARBA00022576"/>
    </source>
</evidence>
<accession>A0A147JVA6</accession>
<dbReference type="InterPro" id="IPR004636">
    <property type="entry name" value="AcOrn/SuccOrn_fam"/>
</dbReference>
<keyword evidence="5" id="KW-0963">Cytoplasm</keyword>
<evidence type="ECO:0000256" key="5">
    <source>
        <dbReference type="HAMAP-Rule" id="MF_01107"/>
    </source>
</evidence>
<reference evidence="6 7" key="1">
    <citation type="journal article" date="2016" name="Nat. Microbiol.">
        <title>Genomic inference of the metabolism of cosmopolitan subsurface Archaea, Hadesarchaea.</title>
        <authorList>
            <person name="Baker B.J."/>
            <person name="Saw J.H."/>
            <person name="Lind A.E."/>
            <person name="Lazar C.S."/>
            <person name="Hinrichs K.-U."/>
            <person name="Teske A.P."/>
            <person name="Ettema T.J."/>
        </authorList>
    </citation>
    <scope>NUCLEOTIDE SEQUENCE [LARGE SCALE GENOMIC DNA]</scope>
</reference>
<evidence type="ECO:0000313" key="7">
    <source>
        <dbReference type="Proteomes" id="UP000074294"/>
    </source>
</evidence>
<dbReference type="FunFam" id="3.40.640.10:FF:000004">
    <property type="entry name" value="Acetylornithine aminotransferase"/>
    <property type="match status" value="1"/>
</dbReference>
<dbReference type="InterPro" id="IPR005814">
    <property type="entry name" value="Aminotrans_3"/>
</dbReference>
<comment type="miscellaneous">
    <text evidence="5">May also have succinyldiaminopimelate aminotransferase activity, thus carrying out the corresponding step in lysine biosynthesis.</text>
</comment>
<dbReference type="PIRSF" id="PIRSF000521">
    <property type="entry name" value="Transaminase_4ab_Lys_Orn"/>
    <property type="match status" value="1"/>
</dbReference>
<evidence type="ECO:0000256" key="4">
    <source>
        <dbReference type="ARBA" id="ARBA00022898"/>
    </source>
</evidence>
<keyword evidence="4 5" id="KW-0663">Pyridoxal phosphate</keyword>
<organism evidence="6 7">
    <name type="scientific">Hadarchaeum yellowstonense</name>
    <dbReference type="NCBI Taxonomy" id="1776334"/>
    <lineage>
        <taxon>Archaea</taxon>
        <taxon>Methanobacteriati</taxon>
        <taxon>Candidatus Hadarchaeota</taxon>
        <taxon>Candidatus Hadarchaeia</taxon>
        <taxon>Candidatus Hadarchaeales</taxon>
        <taxon>Candidatus Hadarchaeaceae</taxon>
        <taxon>Candidatus Hadarchaeum</taxon>
    </lineage>
</organism>
<dbReference type="SUPFAM" id="SSF53383">
    <property type="entry name" value="PLP-dependent transferases"/>
    <property type="match status" value="1"/>
</dbReference>
<dbReference type="InterPro" id="IPR015424">
    <property type="entry name" value="PyrdxlP-dep_Trfase"/>
</dbReference>
<comment type="similarity">
    <text evidence="5">Belongs to the class-III pyridoxal-phosphate-dependent aminotransferase family. ArgD subfamily.</text>
</comment>
<dbReference type="HAMAP" id="MF_01107">
    <property type="entry name" value="ArgD_aminotrans_3"/>
    <property type="match status" value="1"/>
</dbReference>
<protein>
    <recommendedName>
        <fullName evidence="5">Acetylornithine aminotransferase</fullName>
        <shortName evidence="5">ACOAT</shortName>
        <ecNumber evidence="5">2.6.1.11</ecNumber>
    </recommendedName>
</protein>
<feature type="binding site" evidence="5">
    <location>
        <position position="134"/>
    </location>
    <ligand>
        <name>N(2)-acetyl-L-ornithine</name>
        <dbReference type="ChEBI" id="CHEBI:57805"/>
    </ligand>
</feature>
<evidence type="ECO:0000256" key="3">
    <source>
        <dbReference type="ARBA" id="ARBA00022679"/>
    </source>
</evidence>
<dbReference type="PANTHER" id="PTHR11986:SF79">
    <property type="entry name" value="ACETYLORNITHINE AMINOTRANSFERASE, MITOCHONDRIAL"/>
    <property type="match status" value="1"/>
</dbReference>
<feature type="binding site" evidence="5">
    <location>
        <position position="274"/>
    </location>
    <ligand>
        <name>N(2)-acetyl-L-ornithine</name>
        <dbReference type="ChEBI" id="CHEBI:57805"/>
    </ligand>
</feature>
<dbReference type="Gene3D" id="3.90.1150.10">
    <property type="entry name" value="Aspartate Aminotransferase, domain 1"/>
    <property type="match status" value="1"/>
</dbReference>
<dbReference type="Gene3D" id="3.40.640.10">
    <property type="entry name" value="Type I PLP-dependent aspartate aminotransferase-like (Major domain)"/>
    <property type="match status" value="1"/>
</dbReference>